<dbReference type="GeneID" id="28853876"/>
<evidence type="ECO:0000313" key="2">
    <source>
        <dbReference type="EMBL" id="OAQ57925.2"/>
    </source>
</evidence>
<proteinExistence type="predicted"/>
<dbReference type="STRING" id="1380566.A0A179EXL0"/>
<dbReference type="OrthoDB" id="3499148at2759"/>
<comment type="caution">
    <text evidence="2">The sequence shown here is derived from an EMBL/GenBank/DDBJ whole genome shotgun (WGS) entry which is preliminary data.</text>
</comment>
<accession>A0A179EXL0</accession>
<dbReference type="EMBL" id="LSBJ02000021">
    <property type="protein sequence ID" value="OAQ57925.2"/>
    <property type="molecule type" value="Genomic_DNA"/>
</dbReference>
<organism evidence="2 3">
    <name type="scientific">Pochonia chlamydosporia 170</name>
    <dbReference type="NCBI Taxonomy" id="1380566"/>
    <lineage>
        <taxon>Eukaryota</taxon>
        <taxon>Fungi</taxon>
        <taxon>Dikarya</taxon>
        <taxon>Ascomycota</taxon>
        <taxon>Pezizomycotina</taxon>
        <taxon>Sordariomycetes</taxon>
        <taxon>Hypocreomycetidae</taxon>
        <taxon>Hypocreales</taxon>
        <taxon>Clavicipitaceae</taxon>
        <taxon>Pochonia</taxon>
    </lineage>
</organism>
<dbReference type="Proteomes" id="UP000078397">
    <property type="component" value="Unassembled WGS sequence"/>
</dbReference>
<reference evidence="2 3" key="1">
    <citation type="journal article" date="2016" name="PLoS Pathog.">
        <title>Biosynthesis of antibiotic leucinostatins in bio-control fungus Purpureocillium lilacinum and their inhibition on phytophthora revealed by genome mining.</title>
        <authorList>
            <person name="Wang G."/>
            <person name="Liu Z."/>
            <person name="Lin R."/>
            <person name="Li E."/>
            <person name="Mao Z."/>
            <person name="Ling J."/>
            <person name="Yang Y."/>
            <person name="Yin W.B."/>
            <person name="Xie B."/>
        </authorList>
    </citation>
    <scope>NUCLEOTIDE SEQUENCE [LARGE SCALE GENOMIC DNA]</scope>
    <source>
        <strain evidence="2">170</strain>
    </source>
</reference>
<protein>
    <submittedName>
        <fullName evidence="2">Uncharacterized protein</fullName>
    </submittedName>
</protein>
<dbReference type="RefSeq" id="XP_022283918.1">
    <property type="nucleotide sequence ID" value="XM_022428785.1"/>
</dbReference>
<feature type="region of interest" description="Disordered" evidence="1">
    <location>
        <begin position="215"/>
        <end position="247"/>
    </location>
</feature>
<evidence type="ECO:0000256" key="1">
    <source>
        <dbReference type="SAM" id="MobiDB-lite"/>
    </source>
</evidence>
<keyword evidence="3" id="KW-1185">Reference proteome</keyword>
<gene>
    <name evidence="2" type="ORF">VFPPC_11814</name>
</gene>
<feature type="compositionally biased region" description="Polar residues" evidence="1">
    <location>
        <begin position="225"/>
        <end position="247"/>
    </location>
</feature>
<sequence length="441" mass="48952">MSRHACISLMHDVRRVSEPCCISSQPAGTRVDLGAVASGNSRVIQYGAGKPGLSTFPSPTSRSFFSSCLPCPNLPFRPSIDEMADEQHAVLMRHLKTAQQFTRPPKRLRQAFKATSEQRTYEREDTSRIFLEVGFRAWLAYFLATNAIGGKGHYQGKANDVTVISNFQKKSSEDKRHLAVGVCTEELYSAIDERVKAWENHCGYRDWLQRQQAMANVDSEGSREVGNSSQNNSPSQDAQVSIDSQHGVSQENQSRILQATIVPHDSTLFPEATLVQQMPSATIAGVMELFPPYICGAILKDRVLNVAMVQMSFPRFPSDDCLMTLTIQPNKVEYLAMALFGIHLESEGEQRYIVMENGARVVPSNEMSLEGAEESSLASTFGPLISTAIQNSWKRTLEIGSAIRKTRCVSMDVSTKSSVPACLGLWLWLEKGLEMRQILYA</sequence>
<name>A0A179EXL0_METCM</name>
<dbReference type="AlphaFoldDB" id="A0A179EXL0"/>
<evidence type="ECO:0000313" key="3">
    <source>
        <dbReference type="Proteomes" id="UP000078397"/>
    </source>
</evidence>
<dbReference type="KEGG" id="pchm:VFPPC_11814"/>